<evidence type="ECO:0000256" key="5">
    <source>
        <dbReference type="SAM" id="MobiDB-lite"/>
    </source>
</evidence>
<dbReference type="InterPro" id="IPR003439">
    <property type="entry name" value="ABC_transporter-like_ATP-bd"/>
</dbReference>
<evidence type="ECO:0000256" key="2">
    <source>
        <dbReference type="ARBA" id="ARBA00022737"/>
    </source>
</evidence>
<dbReference type="CDD" id="cd03215">
    <property type="entry name" value="ABC_Carb_Monos_II"/>
    <property type="match status" value="1"/>
</dbReference>
<dbReference type="Gene3D" id="3.40.50.300">
    <property type="entry name" value="P-loop containing nucleotide triphosphate hydrolases"/>
    <property type="match status" value="2"/>
</dbReference>
<proteinExistence type="predicted"/>
<keyword evidence="2" id="KW-0677">Repeat</keyword>
<keyword evidence="1" id="KW-0813">Transport</keyword>
<dbReference type="Proteomes" id="UP001501570">
    <property type="component" value="Unassembled WGS sequence"/>
</dbReference>
<evidence type="ECO:0000256" key="3">
    <source>
        <dbReference type="ARBA" id="ARBA00022741"/>
    </source>
</evidence>
<name>A0ABP9RXR8_9ACTN</name>
<keyword evidence="4 7" id="KW-0067">ATP-binding</keyword>
<evidence type="ECO:0000259" key="6">
    <source>
        <dbReference type="PROSITE" id="PS50893"/>
    </source>
</evidence>
<feature type="domain" description="ABC transporter" evidence="6">
    <location>
        <begin position="295"/>
        <end position="537"/>
    </location>
</feature>
<evidence type="ECO:0000313" key="8">
    <source>
        <dbReference type="Proteomes" id="UP001501570"/>
    </source>
</evidence>
<dbReference type="Pfam" id="PF00005">
    <property type="entry name" value="ABC_tran"/>
    <property type="match status" value="2"/>
</dbReference>
<feature type="domain" description="ABC transporter" evidence="6">
    <location>
        <begin position="41"/>
        <end position="280"/>
    </location>
</feature>
<dbReference type="SUPFAM" id="SSF52540">
    <property type="entry name" value="P-loop containing nucleoside triphosphate hydrolases"/>
    <property type="match status" value="2"/>
</dbReference>
<organism evidence="7 8">
    <name type="scientific">Rugosimonospora acidiphila</name>
    <dbReference type="NCBI Taxonomy" id="556531"/>
    <lineage>
        <taxon>Bacteria</taxon>
        <taxon>Bacillati</taxon>
        <taxon>Actinomycetota</taxon>
        <taxon>Actinomycetes</taxon>
        <taxon>Micromonosporales</taxon>
        <taxon>Micromonosporaceae</taxon>
        <taxon>Rugosimonospora</taxon>
    </lineage>
</organism>
<evidence type="ECO:0000256" key="4">
    <source>
        <dbReference type="ARBA" id="ARBA00022840"/>
    </source>
</evidence>
<accession>A0ABP9RXR8</accession>
<dbReference type="InterPro" id="IPR050107">
    <property type="entry name" value="ABC_carbohydrate_import_ATPase"/>
</dbReference>
<dbReference type="CDD" id="cd03216">
    <property type="entry name" value="ABC_Carb_Monos_I"/>
    <property type="match status" value="1"/>
</dbReference>
<comment type="caution">
    <text evidence="7">The sequence shown here is derived from an EMBL/GenBank/DDBJ whole genome shotgun (WGS) entry which is preliminary data.</text>
</comment>
<dbReference type="PANTHER" id="PTHR43790:SF9">
    <property type="entry name" value="GALACTOFURANOSE TRANSPORTER ATP-BINDING PROTEIN YTFR"/>
    <property type="match status" value="1"/>
</dbReference>
<gene>
    <name evidence="7" type="ORF">GCM10023322_37720</name>
</gene>
<dbReference type="GO" id="GO:0005524">
    <property type="term" value="F:ATP binding"/>
    <property type="evidence" value="ECO:0007669"/>
    <property type="project" value="UniProtKB-KW"/>
</dbReference>
<feature type="region of interest" description="Disordered" evidence="5">
    <location>
        <begin position="1"/>
        <end position="34"/>
    </location>
</feature>
<dbReference type="PROSITE" id="PS00211">
    <property type="entry name" value="ABC_TRANSPORTER_1"/>
    <property type="match status" value="1"/>
</dbReference>
<evidence type="ECO:0000256" key="1">
    <source>
        <dbReference type="ARBA" id="ARBA00022448"/>
    </source>
</evidence>
<protein>
    <submittedName>
        <fullName evidence="7">Sugar ABC transporter ATP-binding protein</fullName>
    </submittedName>
</protein>
<keyword evidence="8" id="KW-1185">Reference proteome</keyword>
<dbReference type="InterPro" id="IPR017871">
    <property type="entry name" value="ABC_transporter-like_CS"/>
</dbReference>
<sequence>MSGQADHAGAAADRPGHTADQATAADPVPDGPTAELGAAVAEAAGITKRFGATVALDDVSLRVAPGEAHALVGRNGAGKSTLVSILTGLARPDRGRISFDGRAAPPVSDPSAWRRHVACVYQKSMIIPSLSVAENLYLNRQDRGGSRGPGAISWRALRSRAAELLETWGIDVDPRAEAGTLTVEQRQTLEIARALSFGARFIILDEPTAQLDGAGIGRLFDRLRALREAGVAFLFISHHLQEVYEVCQTVTVYRDARHVLTAPVARLGREALIEAMTGEATELRQVGSGAAPIGEHAPETLAVDNLSIEGVYAEVSFRVRAGEVLGLAGAVGAGATALGETIAGLRRPTAGTVTVSGRPVRPGSVPASLAAGIGFVPEDRHREGLVPLRSIAENMTLTVTRRLGRFGFVSGAARRAAAVPLMERLDVVAAGPDQPVSALSGGNQQKVVMGRALAARPRVLVLLRPTAGVDVKSKESLLETVASAATGGCAALIVSDELDDLRAADRVIVMFHGRVVKEFARGWDDHRMVAAMEGLSGEHDS</sequence>
<dbReference type="InterPro" id="IPR003593">
    <property type="entry name" value="AAA+_ATPase"/>
</dbReference>
<dbReference type="PROSITE" id="PS50893">
    <property type="entry name" value="ABC_TRANSPORTER_2"/>
    <property type="match status" value="2"/>
</dbReference>
<keyword evidence="3" id="KW-0547">Nucleotide-binding</keyword>
<reference evidence="8" key="1">
    <citation type="journal article" date="2019" name="Int. J. Syst. Evol. Microbiol.">
        <title>The Global Catalogue of Microorganisms (GCM) 10K type strain sequencing project: providing services to taxonomists for standard genome sequencing and annotation.</title>
        <authorList>
            <consortium name="The Broad Institute Genomics Platform"/>
            <consortium name="The Broad Institute Genome Sequencing Center for Infectious Disease"/>
            <person name="Wu L."/>
            <person name="Ma J."/>
        </authorList>
    </citation>
    <scope>NUCLEOTIDE SEQUENCE [LARGE SCALE GENOMIC DNA]</scope>
    <source>
        <strain evidence="8">JCM 18304</strain>
    </source>
</reference>
<dbReference type="PANTHER" id="PTHR43790">
    <property type="entry name" value="CARBOHYDRATE TRANSPORT ATP-BINDING PROTEIN MG119-RELATED"/>
    <property type="match status" value="1"/>
</dbReference>
<dbReference type="InterPro" id="IPR027417">
    <property type="entry name" value="P-loop_NTPase"/>
</dbReference>
<dbReference type="RefSeq" id="WP_345631241.1">
    <property type="nucleotide sequence ID" value="NZ_BAABJQ010000010.1"/>
</dbReference>
<dbReference type="EMBL" id="BAABJQ010000010">
    <property type="protein sequence ID" value="GAA5188030.1"/>
    <property type="molecule type" value="Genomic_DNA"/>
</dbReference>
<evidence type="ECO:0000313" key="7">
    <source>
        <dbReference type="EMBL" id="GAA5188030.1"/>
    </source>
</evidence>
<dbReference type="SMART" id="SM00382">
    <property type="entry name" value="AAA"/>
    <property type="match status" value="2"/>
</dbReference>